<evidence type="ECO:0000256" key="1">
    <source>
        <dbReference type="SAM" id="Coils"/>
    </source>
</evidence>
<accession>S7XQE3</accession>
<dbReference type="EMBL" id="ATCN01000974">
    <property type="protein sequence ID" value="EPR78168.1"/>
    <property type="molecule type" value="Genomic_DNA"/>
</dbReference>
<dbReference type="AlphaFoldDB" id="S7XQE3"/>
<protein>
    <submittedName>
        <fullName evidence="2">Uncharacterized protein</fullName>
    </submittedName>
</protein>
<evidence type="ECO:0000313" key="3">
    <source>
        <dbReference type="Proteomes" id="UP000014978"/>
    </source>
</evidence>
<dbReference type="VEuPathDB" id="MicrosporidiaDB:SLOPH_1686"/>
<dbReference type="InParanoid" id="S7XQE3"/>
<dbReference type="HOGENOM" id="CLU_1587562_0_0_1"/>
<name>S7XQE3_SPRLO</name>
<reference evidence="3" key="1">
    <citation type="journal article" date="2013" name="PLoS Genet.">
        <title>The genome of Spraguea lophii and the basis of host-microsporidian interactions.</title>
        <authorList>
            <person name="Campbell S.E."/>
            <person name="Williams T.A."/>
            <person name="Yousuf A."/>
            <person name="Soanes D.M."/>
            <person name="Paszkiewicz K.H."/>
            <person name="Williams B.A.P."/>
        </authorList>
    </citation>
    <scope>NUCLEOTIDE SEQUENCE [LARGE SCALE GENOMIC DNA]</scope>
    <source>
        <strain evidence="3">42_110</strain>
    </source>
</reference>
<gene>
    <name evidence="2" type="ORF">SLOPH_1686</name>
</gene>
<feature type="coiled-coil region" evidence="1">
    <location>
        <begin position="15"/>
        <end position="70"/>
    </location>
</feature>
<dbReference type="Gene3D" id="3.30.457.60">
    <property type="match status" value="1"/>
</dbReference>
<evidence type="ECO:0000313" key="2">
    <source>
        <dbReference type="EMBL" id="EPR78168.1"/>
    </source>
</evidence>
<dbReference type="OMA" id="EHEVNEY"/>
<dbReference type="Gene3D" id="1.20.5.490">
    <property type="entry name" value="Single helix bin"/>
    <property type="match status" value="1"/>
</dbReference>
<comment type="caution">
    <text evidence="2">The sequence shown here is derived from an EMBL/GenBank/DDBJ whole genome shotgun (WGS) entry which is preliminary data.</text>
</comment>
<dbReference type="STRING" id="1358809.S7XQE3"/>
<proteinExistence type="predicted"/>
<dbReference type="InterPro" id="IPR008672">
    <property type="entry name" value="Mad1"/>
</dbReference>
<dbReference type="OrthoDB" id="331602at2759"/>
<organism evidence="2 3">
    <name type="scientific">Spraguea lophii (strain 42_110)</name>
    <name type="common">Microsporidian parasite</name>
    <dbReference type="NCBI Taxonomy" id="1358809"/>
    <lineage>
        <taxon>Eukaryota</taxon>
        <taxon>Fungi</taxon>
        <taxon>Fungi incertae sedis</taxon>
        <taxon>Microsporidia</taxon>
        <taxon>Spragueidae</taxon>
        <taxon>Spraguea</taxon>
    </lineage>
</organism>
<dbReference type="GO" id="GO:0007094">
    <property type="term" value="P:mitotic spindle assembly checkpoint signaling"/>
    <property type="evidence" value="ECO:0007669"/>
    <property type="project" value="InterPro"/>
</dbReference>
<dbReference type="Pfam" id="PF05557">
    <property type="entry name" value="MAD"/>
    <property type="match status" value="1"/>
</dbReference>
<keyword evidence="1" id="KW-0175">Coiled coil</keyword>
<sequence>MQENKDNLTIPPSQNITYKQENEELKKIIIKLQQNNSLLETKNNELEQKNTELKQKNTDLEEKINTLKSTDKNILYREKYYKLKNYINGLLGYKIEFSDNEIILLSSYAYDCDDIIKIKTIGDVIQLETTAFLQMYEHEVNEYLAKRCSWPALLAAITLDLESKKTFN</sequence>
<dbReference type="Proteomes" id="UP000014978">
    <property type="component" value="Unassembled WGS sequence"/>
</dbReference>
<keyword evidence="3" id="KW-1185">Reference proteome</keyword>